<reference evidence="2" key="2">
    <citation type="journal article" date="2016" name="Sci. Rep.">
        <title>Dictyocaulus viviparus genome, variome and transcriptome elucidate lungworm biology and support future intervention.</title>
        <authorList>
            <person name="McNulty S.N."/>
            <person name="Strube C."/>
            <person name="Rosa B.A."/>
            <person name="Martin J.C."/>
            <person name="Tyagi R."/>
            <person name="Choi Y.J."/>
            <person name="Wang Q."/>
            <person name="Hallsworth Pepin K."/>
            <person name="Zhang X."/>
            <person name="Ozersky P."/>
            <person name="Wilson R.K."/>
            <person name="Sternberg P.W."/>
            <person name="Gasser R.B."/>
            <person name="Mitreva M."/>
        </authorList>
    </citation>
    <scope>NUCLEOTIDE SEQUENCE [LARGE SCALE GENOMIC DNA]</scope>
    <source>
        <strain evidence="2">HannoverDv2000</strain>
    </source>
</reference>
<evidence type="ECO:0000313" key="2">
    <source>
        <dbReference type="Proteomes" id="UP000053766"/>
    </source>
</evidence>
<organism evidence="1 2">
    <name type="scientific">Dictyocaulus viviparus</name>
    <name type="common">Bovine lungworm</name>
    <dbReference type="NCBI Taxonomy" id="29172"/>
    <lineage>
        <taxon>Eukaryota</taxon>
        <taxon>Metazoa</taxon>
        <taxon>Ecdysozoa</taxon>
        <taxon>Nematoda</taxon>
        <taxon>Chromadorea</taxon>
        <taxon>Rhabditida</taxon>
        <taxon>Rhabditina</taxon>
        <taxon>Rhabditomorpha</taxon>
        <taxon>Strongyloidea</taxon>
        <taxon>Metastrongylidae</taxon>
        <taxon>Dictyocaulus</taxon>
    </lineage>
</organism>
<sequence length="44" mass="5323">MLSVSDRTRSNPYGGYDVNVMMFALTHRRYECIVYIDRRRYGIF</sequence>
<gene>
    <name evidence="1" type="ORF">DICVIV_10296</name>
</gene>
<evidence type="ECO:0000313" key="1">
    <source>
        <dbReference type="EMBL" id="KJH43677.1"/>
    </source>
</evidence>
<keyword evidence="2" id="KW-1185">Reference proteome</keyword>
<proteinExistence type="predicted"/>
<reference evidence="1 2" key="1">
    <citation type="submission" date="2013-11" db="EMBL/GenBank/DDBJ databases">
        <title>Draft genome of the bovine lungworm Dictyocaulus viviparus.</title>
        <authorList>
            <person name="Mitreva M."/>
        </authorList>
    </citation>
    <scope>NUCLEOTIDE SEQUENCE [LARGE SCALE GENOMIC DNA]</scope>
    <source>
        <strain evidence="1 2">HannoverDv2000</strain>
    </source>
</reference>
<dbReference type="AlphaFoldDB" id="A0A0D8XIX1"/>
<dbReference type="EMBL" id="KN716535">
    <property type="protein sequence ID" value="KJH43677.1"/>
    <property type="molecule type" value="Genomic_DNA"/>
</dbReference>
<protein>
    <submittedName>
        <fullName evidence="1">Uncharacterized protein</fullName>
    </submittedName>
</protein>
<dbReference type="Proteomes" id="UP000053766">
    <property type="component" value="Unassembled WGS sequence"/>
</dbReference>
<accession>A0A0D8XIX1</accession>
<name>A0A0D8XIX1_DICVI</name>